<feature type="region of interest" description="Disordered" evidence="5">
    <location>
        <begin position="261"/>
        <end position="339"/>
    </location>
</feature>
<sequence length="507" mass="53525">MDTPTHSLPLPQLQQNGKKLSSLDSLPSSNPKCSSSHSHSYPHLSHHSHNSNAKNCLDVGPSHQNTSAQGNTHNHNYTNRMRRSFSNARPLGSGLSLREQQQIRNQQAFMNSINNNTDSSLSLSITPPKFMTTYLPVDSQDQARLCNTNGYSTQQQGLQNGGNNSLSGGSNGSSGSSLSFPSTNTPRRASFSLSTGSLNFNPSNSSSMASPSSPSYSTIAVARARAAAAAAAAEAGEGGGQGVDAVGDELGIIGSGAFPGASGVIGGQQDPFSSPPSSSKSQDLSFNSRQSHPPLSESLTSSSESSLLSDASVSSTGSSSGSGPPSSSSSSTSASVVATQSHLQNNADAEREISMILDNFLYLGGDLVEEEQILELERLGIKRVLNMAINCDDLLWIERAGKDNGSYLKVGLLDHVDQDLKAGLDKAIKFIASSTTPVYVHCQAGKSRSVATVIGYLIQEHKWPFKKAYDHVVERRRIMSPNIGFVSQLVMLEERVLGPNKAGGLAD</sequence>
<feature type="compositionally biased region" description="Polar residues" evidence="5">
    <location>
        <begin position="1"/>
        <end position="19"/>
    </location>
</feature>
<feature type="region of interest" description="Disordered" evidence="5">
    <location>
        <begin position="151"/>
        <end position="195"/>
    </location>
</feature>
<dbReference type="GO" id="GO:0043409">
    <property type="term" value="P:negative regulation of MAPK cascade"/>
    <property type="evidence" value="ECO:0007669"/>
    <property type="project" value="TreeGrafter"/>
</dbReference>
<feature type="compositionally biased region" description="Low complexity" evidence="5">
    <location>
        <begin position="294"/>
        <end position="338"/>
    </location>
</feature>
<feature type="compositionally biased region" description="Low complexity" evidence="5">
    <location>
        <begin position="20"/>
        <end position="43"/>
    </location>
</feature>
<dbReference type="PROSITE" id="PS50056">
    <property type="entry name" value="TYR_PHOSPHATASE_2"/>
    <property type="match status" value="1"/>
</dbReference>
<dbReference type="EMBL" id="JAAAID010000327">
    <property type="protein sequence ID" value="KAG0018875.1"/>
    <property type="molecule type" value="Genomic_DNA"/>
</dbReference>
<feature type="compositionally biased region" description="Polar residues" evidence="5">
    <location>
        <begin position="62"/>
        <end position="78"/>
    </location>
</feature>
<evidence type="ECO:0000313" key="9">
    <source>
        <dbReference type="Proteomes" id="UP000703661"/>
    </source>
</evidence>
<dbReference type="InterPro" id="IPR020422">
    <property type="entry name" value="TYR_PHOSPHATASE_DUAL_dom"/>
</dbReference>
<feature type="region of interest" description="Disordered" evidence="5">
    <location>
        <begin position="1"/>
        <end position="78"/>
    </location>
</feature>
<dbReference type="GO" id="GO:0005737">
    <property type="term" value="C:cytoplasm"/>
    <property type="evidence" value="ECO:0007669"/>
    <property type="project" value="TreeGrafter"/>
</dbReference>
<dbReference type="InterPro" id="IPR000387">
    <property type="entry name" value="Tyr_Pase_dom"/>
</dbReference>
<name>A0A9P6T221_9FUNG</name>
<protein>
    <recommendedName>
        <fullName evidence="2">protein-tyrosine-phosphatase</fullName>
        <ecNumber evidence="2">3.1.3.48</ecNumber>
    </recommendedName>
</protein>
<comment type="similarity">
    <text evidence="1">Belongs to the protein-tyrosine phosphatase family. Non-receptor class dual specificity subfamily.</text>
</comment>
<dbReference type="EC" id="3.1.3.48" evidence="2"/>
<evidence type="ECO:0000313" key="8">
    <source>
        <dbReference type="EMBL" id="KAG0018875.1"/>
    </source>
</evidence>
<evidence type="ECO:0000259" key="7">
    <source>
        <dbReference type="PROSITE" id="PS50056"/>
    </source>
</evidence>
<evidence type="ECO:0000259" key="6">
    <source>
        <dbReference type="PROSITE" id="PS50054"/>
    </source>
</evidence>
<dbReference type="Gene3D" id="3.90.190.10">
    <property type="entry name" value="Protein tyrosine phosphatase superfamily"/>
    <property type="match status" value="1"/>
</dbReference>
<evidence type="ECO:0000256" key="3">
    <source>
        <dbReference type="ARBA" id="ARBA00022801"/>
    </source>
</evidence>
<keyword evidence="3" id="KW-0378">Hydrolase</keyword>
<dbReference type="Pfam" id="PF00782">
    <property type="entry name" value="DSPc"/>
    <property type="match status" value="1"/>
</dbReference>
<evidence type="ECO:0000256" key="1">
    <source>
        <dbReference type="ARBA" id="ARBA00008601"/>
    </source>
</evidence>
<dbReference type="PANTHER" id="PTHR10159">
    <property type="entry name" value="DUAL SPECIFICITY PROTEIN PHOSPHATASE"/>
    <property type="match status" value="1"/>
</dbReference>
<dbReference type="SMART" id="SM00195">
    <property type="entry name" value="DSPc"/>
    <property type="match status" value="1"/>
</dbReference>
<dbReference type="PROSITE" id="PS50054">
    <property type="entry name" value="TYR_PHOSPHATASE_DUAL"/>
    <property type="match status" value="1"/>
</dbReference>
<dbReference type="GO" id="GO:0004725">
    <property type="term" value="F:protein tyrosine phosphatase activity"/>
    <property type="evidence" value="ECO:0007669"/>
    <property type="project" value="UniProtKB-EC"/>
</dbReference>
<feature type="compositionally biased region" description="Low complexity" evidence="5">
    <location>
        <begin position="268"/>
        <end position="286"/>
    </location>
</feature>
<feature type="compositionally biased region" description="Low complexity" evidence="5">
    <location>
        <begin position="154"/>
        <end position="179"/>
    </location>
</feature>
<evidence type="ECO:0000256" key="2">
    <source>
        <dbReference type="ARBA" id="ARBA00013064"/>
    </source>
</evidence>
<dbReference type="SUPFAM" id="SSF52799">
    <property type="entry name" value="(Phosphotyrosine protein) phosphatases II"/>
    <property type="match status" value="1"/>
</dbReference>
<dbReference type="InterPro" id="IPR029021">
    <property type="entry name" value="Prot-tyrosine_phosphatase-like"/>
</dbReference>
<gene>
    <name evidence="8" type="ORF">BGZ80_006602</name>
</gene>
<feature type="compositionally biased region" description="Polar residues" evidence="5">
    <location>
        <begin position="180"/>
        <end position="195"/>
    </location>
</feature>
<dbReference type="PANTHER" id="PTHR10159:SF530">
    <property type="entry name" value="DUAL SPECIFICITY PROTEIN PHOSPHATASE DDB_G0271350-RELATED"/>
    <property type="match status" value="1"/>
</dbReference>
<accession>A0A9P6T221</accession>
<evidence type="ECO:0000256" key="4">
    <source>
        <dbReference type="ARBA" id="ARBA00022912"/>
    </source>
</evidence>
<evidence type="ECO:0000256" key="5">
    <source>
        <dbReference type="SAM" id="MobiDB-lite"/>
    </source>
</evidence>
<keyword evidence="9" id="KW-1185">Reference proteome</keyword>
<dbReference type="InterPro" id="IPR000340">
    <property type="entry name" value="Dual-sp_phosphatase_cat-dom"/>
</dbReference>
<dbReference type="AlphaFoldDB" id="A0A9P6T221"/>
<comment type="caution">
    <text evidence="8">The sequence shown here is derived from an EMBL/GenBank/DDBJ whole genome shotgun (WGS) entry which is preliminary data.</text>
</comment>
<organism evidence="8 9">
    <name type="scientific">Entomortierella chlamydospora</name>
    <dbReference type="NCBI Taxonomy" id="101097"/>
    <lineage>
        <taxon>Eukaryota</taxon>
        <taxon>Fungi</taxon>
        <taxon>Fungi incertae sedis</taxon>
        <taxon>Mucoromycota</taxon>
        <taxon>Mortierellomycotina</taxon>
        <taxon>Mortierellomycetes</taxon>
        <taxon>Mortierellales</taxon>
        <taxon>Mortierellaceae</taxon>
        <taxon>Entomortierella</taxon>
    </lineage>
</organism>
<keyword evidence="4" id="KW-0904">Protein phosphatase</keyword>
<dbReference type="CDD" id="cd14498">
    <property type="entry name" value="DSP"/>
    <property type="match status" value="1"/>
</dbReference>
<dbReference type="Proteomes" id="UP000703661">
    <property type="component" value="Unassembled WGS sequence"/>
</dbReference>
<feature type="domain" description="Tyrosine specific protein phosphatases" evidence="7">
    <location>
        <begin position="418"/>
        <end position="476"/>
    </location>
</feature>
<feature type="domain" description="Tyrosine-protein phosphatase" evidence="6">
    <location>
        <begin position="352"/>
        <end position="498"/>
    </location>
</feature>
<proteinExistence type="inferred from homology"/>
<reference evidence="8" key="1">
    <citation type="journal article" date="2020" name="Fungal Divers.">
        <title>Resolving the Mortierellaceae phylogeny through synthesis of multi-gene phylogenetics and phylogenomics.</title>
        <authorList>
            <person name="Vandepol N."/>
            <person name="Liber J."/>
            <person name="Desiro A."/>
            <person name="Na H."/>
            <person name="Kennedy M."/>
            <person name="Barry K."/>
            <person name="Grigoriev I.V."/>
            <person name="Miller A.N."/>
            <person name="O'Donnell K."/>
            <person name="Stajich J.E."/>
            <person name="Bonito G."/>
        </authorList>
    </citation>
    <scope>NUCLEOTIDE SEQUENCE</scope>
    <source>
        <strain evidence="8">NRRL 2769</strain>
    </source>
</reference>